<feature type="compositionally biased region" description="Low complexity" evidence="7">
    <location>
        <begin position="25"/>
        <end position="40"/>
    </location>
</feature>
<dbReference type="EMBL" id="MTYI01000181">
    <property type="protein sequence ID" value="PNP49651.1"/>
    <property type="molecule type" value="Genomic_DNA"/>
</dbReference>
<protein>
    <submittedName>
        <fullName evidence="8">Uncharacterized protein</fullName>
    </submittedName>
</protein>
<dbReference type="GO" id="GO:0005739">
    <property type="term" value="C:mitochondrion"/>
    <property type="evidence" value="ECO:0007669"/>
    <property type="project" value="UniProtKB-SubCell"/>
</dbReference>
<reference evidence="8 9" key="1">
    <citation type="submission" date="2017-02" db="EMBL/GenBank/DDBJ databases">
        <title>Genomes of Trichoderma spp. with biocontrol activity.</title>
        <authorList>
            <person name="Gardiner D."/>
            <person name="Kazan K."/>
            <person name="Vos C."/>
            <person name="Harvey P."/>
        </authorList>
    </citation>
    <scope>NUCLEOTIDE SEQUENCE [LARGE SCALE GENOMIC DNA]</scope>
    <source>
        <strain evidence="8 9">Tr1</strain>
    </source>
</reference>
<evidence type="ECO:0000256" key="5">
    <source>
        <dbReference type="ARBA" id="ARBA00023128"/>
    </source>
</evidence>
<name>A0A2K0TVY9_TRIHA</name>
<evidence type="ECO:0000313" key="9">
    <source>
        <dbReference type="Proteomes" id="UP000236290"/>
    </source>
</evidence>
<evidence type="ECO:0000256" key="4">
    <source>
        <dbReference type="ARBA" id="ARBA00022824"/>
    </source>
</evidence>
<dbReference type="OrthoDB" id="361039at2759"/>
<organism evidence="8 9">
    <name type="scientific">Trichoderma harzianum</name>
    <name type="common">Hypocrea lixii</name>
    <dbReference type="NCBI Taxonomy" id="5544"/>
    <lineage>
        <taxon>Eukaryota</taxon>
        <taxon>Fungi</taxon>
        <taxon>Dikarya</taxon>
        <taxon>Ascomycota</taxon>
        <taxon>Pezizomycotina</taxon>
        <taxon>Sordariomycetes</taxon>
        <taxon>Hypocreomycetidae</taxon>
        <taxon>Hypocreales</taxon>
        <taxon>Hypocreaceae</taxon>
        <taxon>Trichoderma</taxon>
    </lineage>
</organism>
<comment type="subcellular location">
    <subcellularLocation>
        <location evidence="2">Endoplasmic reticulum</location>
    </subcellularLocation>
    <subcellularLocation>
        <location evidence="3">Membrane</location>
    </subcellularLocation>
    <subcellularLocation>
        <location evidence="1">Mitochondrion</location>
    </subcellularLocation>
</comment>
<keyword evidence="5" id="KW-0496">Mitochondrion</keyword>
<dbReference type="SUPFAM" id="SSF53474">
    <property type="entry name" value="alpha/beta-Hydrolases"/>
    <property type="match status" value="1"/>
</dbReference>
<sequence length="237" mass="26659">MALGGGRPVQRVAPSLALDVPFPSPTRTRSGRTRPPSTFTDTDETDLKPGDGEQFVEKQRDGQDGLRFTFDPEGRLTHDETSVDIVTVPCPAAHPLRSWNRDGLMGRYFGAPSMRDAEVREAERQNPSWVRQGIRREANRARILLYEHPEVSEGTTLNSLATALLDELRALRTRERQQERPLLFIGHSIGGLVVKMALVKASRDSRYESILRECYGVAFFGESNHMMAELLMLIRDV</sequence>
<evidence type="ECO:0000256" key="6">
    <source>
        <dbReference type="ARBA" id="ARBA00023136"/>
    </source>
</evidence>
<dbReference type="GO" id="GO:0005783">
    <property type="term" value="C:endoplasmic reticulum"/>
    <property type="evidence" value="ECO:0007669"/>
    <property type="project" value="UniProtKB-SubCell"/>
</dbReference>
<feature type="compositionally biased region" description="Basic and acidic residues" evidence="7">
    <location>
        <begin position="45"/>
        <end position="55"/>
    </location>
</feature>
<dbReference type="InterPro" id="IPR029058">
    <property type="entry name" value="AB_hydrolase_fold"/>
</dbReference>
<gene>
    <name evidence="8" type="ORF">THARTR1_09662</name>
</gene>
<comment type="caution">
    <text evidence="8">The sequence shown here is derived from an EMBL/GenBank/DDBJ whole genome shotgun (WGS) entry which is preliminary data.</text>
</comment>
<accession>A0A2K0TVY9</accession>
<keyword evidence="6" id="KW-0472">Membrane</keyword>
<proteinExistence type="predicted"/>
<keyword evidence="4" id="KW-0256">Endoplasmic reticulum</keyword>
<dbReference type="Proteomes" id="UP000236290">
    <property type="component" value="Unassembled WGS sequence"/>
</dbReference>
<evidence type="ECO:0000313" key="8">
    <source>
        <dbReference type="EMBL" id="PNP49651.1"/>
    </source>
</evidence>
<dbReference type="AlphaFoldDB" id="A0A2K0TVY9"/>
<dbReference type="GO" id="GO:0016020">
    <property type="term" value="C:membrane"/>
    <property type="evidence" value="ECO:0007669"/>
    <property type="project" value="UniProtKB-SubCell"/>
</dbReference>
<dbReference type="InterPro" id="IPR052374">
    <property type="entry name" value="SERAC1"/>
</dbReference>
<dbReference type="PANTHER" id="PTHR48182:SF2">
    <property type="entry name" value="PROTEIN SERAC1"/>
    <property type="match status" value="1"/>
</dbReference>
<dbReference type="PANTHER" id="PTHR48182">
    <property type="entry name" value="PROTEIN SERAC1"/>
    <property type="match status" value="1"/>
</dbReference>
<evidence type="ECO:0000256" key="1">
    <source>
        <dbReference type="ARBA" id="ARBA00004173"/>
    </source>
</evidence>
<feature type="region of interest" description="Disordered" evidence="7">
    <location>
        <begin position="1"/>
        <end position="55"/>
    </location>
</feature>
<evidence type="ECO:0000256" key="7">
    <source>
        <dbReference type="SAM" id="MobiDB-lite"/>
    </source>
</evidence>
<evidence type="ECO:0000256" key="3">
    <source>
        <dbReference type="ARBA" id="ARBA00004370"/>
    </source>
</evidence>
<evidence type="ECO:0000256" key="2">
    <source>
        <dbReference type="ARBA" id="ARBA00004240"/>
    </source>
</evidence>